<keyword evidence="1" id="KW-0472">Membrane</keyword>
<reference evidence="2" key="1">
    <citation type="submission" date="2017-02" db="UniProtKB">
        <authorList>
            <consortium name="WormBaseParasite"/>
        </authorList>
    </citation>
    <scope>IDENTIFICATION</scope>
</reference>
<evidence type="ECO:0000256" key="1">
    <source>
        <dbReference type="SAM" id="Phobius"/>
    </source>
</evidence>
<feature type="transmembrane region" description="Helical" evidence="1">
    <location>
        <begin position="12"/>
        <end position="30"/>
    </location>
</feature>
<proteinExistence type="predicted"/>
<keyword evidence="1" id="KW-0812">Transmembrane</keyword>
<sequence>MLPLTQIFKNFFCLYCLHYLFLSFFVSLYINEVNL</sequence>
<evidence type="ECO:0000313" key="2">
    <source>
        <dbReference type="WBParaSite" id="BTMF_0001745201-mRNA-1"/>
    </source>
</evidence>
<organism evidence="2">
    <name type="scientific">Brugia timori</name>
    <dbReference type="NCBI Taxonomy" id="42155"/>
    <lineage>
        <taxon>Eukaryota</taxon>
        <taxon>Metazoa</taxon>
        <taxon>Ecdysozoa</taxon>
        <taxon>Nematoda</taxon>
        <taxon>Chromadorea</taxon>
        <taxon>Rhabditida</taxon>
        <taxon>Spirurina</taxon>
        <taxon>Spiruromorpha</taxon>
        <taxon>Filarioidea</taxon>
        <taxon>Onchocercidae</taxon>
        <taxon>Brugia</taxon>
    </lineage>
</organism>
<dbReference type="AlphaFoldDB" id="A0A0R3RBN3"/>
<accession>A0A0R3RBN3</accession>
<name>A0A0R3RBN3_9BILA</name>
<protein>
    <submittedName>
        <fullName evidence="2">Uncharacterized protein</fullName>
    </submittedName>
</protein>
<dbReference type="WBParaSite" id="BTMF_0001745201-mRNA-1">
    <property type="protein sequence ID" value="BTMF_0001745201-mRNA-1"/>
    <property type="gene ID" value="BTMF_0001745201"/>
</dbReference>
<keyword evidence="1" id="KW-1133">Transmembrane helix</keyword>